<feature type="transmembrane region" description="Helical" evidence="1">
    <location>
        <begin position="198"/>
        <end position="219"/>
    </location>
</feature>
<feature type="transmembrane region" description="Helical" evidence="1">
    <location>
        <begin position="172"/>
        <end position="192"/>
    </location>
</feature>
<feature type="transmembrane region" description="Helical" evidence="1">
    <location>
        <begin position="57"/>
        <end position="77"/>
    </location>
</feature>
<evidence type="ECO:0008006" key="4">
    <source>
        <dbReference type="Google" id="ProtNLM"/>
    </source>
</evidence>
<reference evidence="3" key="1">
    <citation type="journal article" date="2019" name="Int. J. Syst. Evol. Microbiol.">
        <title>The Global Catalogue of Microorganisms (GCM) 10K type strain sequencing project: providing services to taxonomists for standard genome sequencing and annotation.</title>
        <authorList>
            <consortium name="The Broad Institute Genomics Platform"/>
            <consortium name="The Broad Institute Genome Sequencing Center for Infectious Disease"/>
            <person name="Wu L."/>
            <person name="Ma J."/>
        </authorList>
    </citation>
    <scope>NUCLEOTIDE SEQUENCE [LARGE SCALE GENOMIC DNA]</scope>
    <source>
        <strain evidence="3">CGMCC 1.16060</strain>
    </source>
</reference>
<dbReference type="InterPro" id="IPR025495">
    <property type="entry name" value="DUF4386"/>
</dbReference>
<dbReference type="EMBL" id="BMKP01000002">
    <property type="protein sequence ID" value="GGF04451.1"/>
    <property type="molecule type" value="Genomic_DNA"/>
</dbReference>
<accession>A0ABQ1TYU3</accession>
<proteinExistence type="predicted"/>
<feature type="transmembrane region" description="Helical" evidence="1">
    <location>
        <begin position="136"/>
        <end position="160"/>
    </location>
</feature>
<evidence type="ECO:0000256" key="1">
    <source>
        <dbReference type="SAM" id="Phobius"/>
    </source>
</evidence>
<keyword evidence="3" id="KW-1185">Reference proteome</keyword>
<comment type="caution">
    <text evidence="2">The sequence shown here is derived from an EMBL/GenBank/DDBJ whole genome shotgun (WGS) entry which is preliminary data.</text>
</comment>
<protein>
    <recommendedName>
        <fullName evidence="4">DUF4386 domain-containing protein</fullName>
    </recommendedName>
</protein>
<feature type="transmembrane region" description="Helical" evidence="1">
    <location>
        <begin position="89"/>
        <end position="116"/>
    </location>
</feature>
<keyword evidence="1" id="KW-1133">Transmembrane helix</keyword>
<sequence>MEYKKRITTARLTGIWYLLLAISGVLGFLIFHPQIFVSNDPQKTLTNLTELKSTSRIRLLLEVVIIASQALAAVWFYKLFREIKSWAAFAIGSWGLMNSAAIMVSAISMGAAINIADFATPSFQEKVVFIQLLSNIISHAWIIGGLFFGLWLIPMGYVVAVSKCMPIWLGRILMIGGIGYILSTFFNCLGFSHALMDILTIPATIGEFWMIGYLLIYEIRPLNNIDQR</sequence>
<dbReference type="RefSeq" id="WP_163393503.1">
    <property type="nucleotide sequence ID" value="NZ_BMKP01000002.1"/>
</dbReference>
<gene>
    <name evidence="2" type="ORF">GCM10011518_12100</name>
</gene>
<evidence type="ECO:0000313" key="2">
    <source>
        <dbReference type="EMBL" id="GGF04451.1"/>
    </source>
</evidence>
<dbReference type="Pfam" id="PF14329">
    <property type="entry name" value="DUF4386"/>
    <property type="match status" value="1"/>
</dbReference>
<dbReference type="Proteomes" id="UP000655016">
    <property type="component" value="Unassembled WGS sequence"/>
</dbReference>
<keyword evidence="1" id="KW-0472">Membrane</keyword>
<organism evidence="2 3">
    <name type="scientific">Flavobacterium limi</name>
    <dbReference type="NCBI Taxonomy" id="2045105"/>
    <lineage>
        <taxon>Bacteria</taxon>
        <taxon>Pseudomonadati</taxon>
        <taxon>Bacteroidota</taxon>
        <taxon>Flavobacteriia</taxon>
        <taxon>Flavobacteriales</taxon>
        <taxon>Flavobacteriaceae</taxon>
        <taxon>Flavobacterium</taxon>
    </lineage>
</organism>
<evidence type="ECO:0000313" key="3">
    <source>
        <dbReference type="Proteomes" id="UP000655016"/>
    </source>
</evidence>
<name>A0ABQ1TYU3_9FLAO</name>
<keyword evidence="1" id="KW-0812">Transmembrane</keyword>
<feature type="transmembrane region" description="Helical" evidence="1">
    <location>
        <begin position="12"/>
        <end position="37"/>
    </location>
</feature>